<keyword evidence="2" id="KW-0732">Signal</keyword>
<dbReference type="EMBL" id="JABSTV010001250">
    <property type="protein sequence ID" value="KAH7957385.1"/>
    <property type="molecule type" value="Genomic_DNA"/>
</dbReference>
<feature type="transmembrane region" description="Helical" evidence="1">
    <location>
        <begin position="205"/>
        <end position="225"/>
    </location>
</feature>
<protein>
    <submittedName>
        <fullName evidence="3">Uncharacterized protein</fullName>
    </submittedName>
</protein>
<organism evidence="3 4">
    <name type="scientific">Rhipicephalus sanguineus</name>
    <name type="common">Brown dog tick</name>
    <name type="synonym">Ixodes sanguineus</name>
    <dbReference type="NCBI Taxonomy" id="34632"/>
    <lineage>
        <taxon>Eukaryota</taxon>
        <taxon>Metazoa</taxon>
        <taxon>Ecdysozoa</taxon>
        <taxon>Arthropoda</taxon>
        <taxon>Chelicerata</taxon>
        <taxon>Arachnida</taxon>
        <taxon>Acari</taxon>
        <taxon>Parasitiformes</taxon>
        <taxon>Ixodida</taxon>
        <taxon>Ixodoidea</taxon>
        <taxon>Ixodidae</taxon>
        <taxon>Rhipicephalinae</taxon>
        <taxon>Rhipicephalus</taxon>
        <taxon>Rhipicephalus</taxon>
    </lineage>
</organism>
<gene>
    <name evidence="3" type="ORF">HPB52_018379</name>
</gene>
<feature type="signal peptide" evidence="2">
    <location>
        <begin position="1"/>
        <end position="19"/>
    </location>
</feature>
<dbReference type="VEuPathDB" id="VectorBase:RSAN_051105"/>
<keyword evidence="1" id="KW-0812">Transmembrane</keyword>
<keyword evidence="4" id="KW-1185">Reference proteome</keyword>
<accession>A0A9D4PX51</accession>
<keyword evidence="1" id="KW-1133">Transmembrane helix</keyword>
<dbReference type="SUPFAM" id="SSF103473">
    <property type="entry name" value="MFS general substrate transporter"/>
    <property type="match status" value="1"/>
</dbReference>
<reference evidence="3" key="1">
    <citation type="journal article" date="2020" name="Cell">
        <title>Large-Scale Comparative Analyses of Tick Genomes Elucidate Their Genetic Diversity and Vector Capacities.</title>
        <authorList>
            <consortium name="Tick Genome and Microbiome Consortium (TIGMIC)"/>
            <person name="Jia N."/>
            <person name="Wang J."/>
            <person name="Shi W."/>
            <person name="Du L."/>
            <person name="Sun Y."/>
            <person name="Zhan W."/>
            <person name="Jiang J.F."/>
            <person name="Wang Q."/>
            <person name="Zhang B."/>
            <person name="Ji P."/>
            <person name="Bell-Sakyi L."/>
            <person name="Cui X.M."/>
            <person name="Yuan T.T."/>
            <person name="Jiang B.G."/>
            <person name="Yang W.F."/>
            <person name="Lam T.T."/>
            <person name="Chang Q.C."/>
            <person name="Ding S.J."/>
            <person name="Wang X.J."/>
            <person name="Zhu J.G."/>
            <person name="Ruan X.D."/>
            <person name="Zhao L."/>
            <person name="Wei J.T."/>
            <person name="Ye R.Z."/>
            <person name="Que T.C."/>
            <person name="Du C.H."/>
            <person name="Zhou Y.H."/>
            <person name="Cheng J.X."/>
            <person name="Dai P.F."/>
            <person name="Guo W.B."/>
            <person name="Han X.H."/>
            <person name="Huang E.J."/>
            <person name="Li L.F."/>
            <person name="Wei W."/>
            <person name="Gao Y.C."/>
            <person name="Liu J.Z."/>
            <person name="Shao H.Z."/>
            <person name="Wang X."/>
            <person name="Wang C.C."/>
            <person name="Yang T.C."/>
            <person name="Huo Q.B."/>
            <person name="Li W."/>
            <person name="Chen H.Y."/>
            <person name="Chen S.E."/>
            <person name="Zhou L.G."/>
            <person name="Ni X.B."/>
            <person name="Tian J.H."/>
            <person name="Sheng Y."/>
            <person name="Liu T."/>
            <person name="Pan Y.S."/>
            <person name="Xia L.Y."/>
            <person name="Li J."/>
            <person name="Zhao F."/>
            <person name="Cao W.C."/>
        </authorList>
    </citation>
    <scope>NUCLEOTIDE SEQUENCE</scope>
    <source>
        <strain evidence="3">Rsan-2018</strain>
    </source>
</reference>
<sequence>MHAFGLGLLSIASVGQILSHELGDLVARNAVIRGYGAGPVSACCDDVPLPPSNLQRNLEDWCTERGCEEAQPGFAVKLFMASVSIYTMLFFDKYRATAQAFISCAQGAAGMAGQALLSSLEETYGFAGALAIFGGILLHAVPLSMLLKEAHRIRCVKCVVIADQVGTERTAACWGISGLAIIPLSLANPVIIGFFRDAGGSYDNFYRMLSGINLFVTIQFALYLVCRKPRKSVTEDNRL</sequence>
<proteinExistence type="predicted"/>
<feature type="transmembrane region" description="Helical" evidence="1">
    <location>
        <begin position="171"/>
        <end position="193"/>
    </location>
</feature>
<evidence type="ECO:0000313" key="4">
    <source>
        <dbReference type="Proteomes" id="UP000821837"/>
    </source>
</evidence>
<evidence type="ECO:0000256" key="2">
    <source>
        <dbReference type="SAM" id="SignalP"/>
    </source>
</evidence>
<dbReference type="Gene3D" id="1.20.1250.20">
    <property type="entry name" value="MFS general substrate transporter like domains"/>
    <property type="match status" value="1"/>
</dbReference>
<keyword evidence="1" id="KW-0472">Membrane</keyword>
<name>A0A9D4PX51_RHISA</name>
<reference evidence="3" key="2">
    <citation type="submission" date="2021-09" db="EMBL/GenBank/DDBJ databases">
        <authorList>
            <person name="Jia N."/>
            <person name="Wang J."/>
            <person name="Shi W."/>
            <person name="Du L."/>
            <person name="Sun Y."/>
            <person name="Zhan W."/>
            <person name="Jiang J."/>
            <person name="Wang Q."/>
            <person name="Zhang B."/>
            <person name="Ji P."/>
            <person name="Sakyi L.B."/>
            <person name="Cui X."/>
            <person name="Yuan T."/>
            <person name="Jiang B."/>
            <person name="Yang W."/>
            <person name="Lam T.T.-Y."/>
            <person name="Chang Q."/>
            <person name="Ding S."/>
            <person name="Wang X."/>
            <person name="Zhu J."/>
            <person name="Ruan X."/>
            <person name="Zhao L."/>
            <person name="Wei J."/>
            <person name="Que T."/>
            <person name="Du C."/>
            <person name="Cheng J."/>
            <person name="Dai P."/>
            <person name="Han X."/>
            <person name="Huang E."/>
            <person name="Gao Y."/>
            <person name="Liu J."/>
            <person name="Shao H."/>
            <person name="Ye R."/>
            <person name="Li L."/>
            <person name="Wei W."/>
            <person name="Wang X."/>
            <person name="Wang C."/>
            <person name="Huo Q."/>
            <person name="Li W."/>
            <person name="Guo W."/>
            <person name="Chen H."/>
            <person name="Chen S."/>
            <person name="Zhou L."/>
            <person name="Zhou L."/>
            <person name="Ni X."/>
            <person name="Tian J."/>
            <person name="Zhou Y."/>
            <person name="Sheng Y."/>
            <person name="Liu T."/>
            <person name="Pan Y."/>
            <person name="Xia L."/>
            <person name="Li J."/>
            <person name="Zhao F."/>
            <person name="Cao W."/>
        </authorList>
    </citation>
    <scope>NUCLEOTIDE SEQUENCE</scope>
    <source>
        <strain evidence="3">Rsan-2018</strain>
        <tissue evidence="3">Larvae</tissue>
    </source>
</reference>
<dbReference type="Proteomes" id="UP000821837">
    <property type="component" value="Unassembled WGS sequence"/>
</dbReference>
<dbReference type="AlphaFoldDB" id="A0A9D4PX51"/>
<dbReference type="InterPro" id="IPR036259">
    <property type="entry name" value="MFS_trans_sf"/>
</dbReference>
<feature type="transmembrane region" description="Helical" evidence="1">
    <location>
        <begin position="123"/>
        <end position="147"/>
    </location>
</feature>
<evidence type="ECO:0000313" key="3">
    <source>
        <dbReference type="EMBL" id="KAH7957385.1"/>
    </source>
</evidence>
<evidence type="ECO:0000256" key="1">
    <source>
        <dbReference type="SAM" id="Phobius"/>
    </source>
</evidence>
<comment type="caution">
    <text evidence="3">The sequence shown here is derived from an EMBL/GenBank/DDBJ whole genome shotgun (WGS) entry which is preliminary data.</text>
</comment>
<feature type="chain" id="PRO_5038602056" evidence="2">
    <location>
        <begin position="20"/>
        <end position="239"/>
    </location>
</feature>